<feature type="region of interest" description="Disordered" evidence="1">
    <location>
        <begin position="55"/>
        <end position="74"/>
    </location>
</feature>
<protein>
    <recommendedName>
        <fullName evidence="4">HTH psq-type domain-containing protein</fullName>
    </recommendedName>
</protein>
<dbReference type="EMBL" id="ML976723">
    <property type="protein sequence ID" value="KAF1968230.1"/>
    <property type="molecule type" value="Genomic_DNA"/>
</dbReference>
<feature type="non-terminal residue" evidence="2">
    <location>
        <position position="1"/>
    </location>
</feature>
<evidence type="ECO:0000256" key="1">
    <source>
        <dbReference type="SAM" id="MobiDB-lite"/>
    </source>
</evidence>
<dbReference type="AlphaFoldDB" id="A0A6A5UUZ9"/>
<accession>A0A6A5UUZ9</accession>
<name>A0A6A5UUZ9_9PLEO</name>
<sequence>FSLEISANRITGSKLIPQAQEDIISKVEASATPVELARKFRCIIKCIRDTIKRYDKIGNNTSRPRNRQPPKLTY</sequence>
<evidence type="ECO:0008006" key="4">
    <source>
        <dbReference type="Google" id="ProtNLM"/>
    </source>
</evidence>
<proteinExistence type="predicted"/>
<gene>
    <name evidence="2" type="ORF">BU23DRAFT_481154</name>
</gene>
<dbReference type="Proteomes" id="UP000800036">
    <property type="component" value="Unassembled WGS sequence"/>
</dbReference>
<evidence type="ECO:0000313" key="3">
    <source>
        <dbReference type="Proteomes" id="UP000800036"/>
    </source>
</evidence>
<keyword evidence="3" id="KW-1185">Reference proteome</keyword>
<organism evidence="2 3">
    <name type="scientific">Bimuria novae-zelandiae CBS 107.79</name>
    <dbReference type="NCBI Taxonomy" id="1447943"/>
    <lineage>
        <taxon>Eukaryota</taxon>
        <taxon>Fungi</taxon>
        <taxon>Dikarya</taxon>
        <taxon>Ascomycota</taxon>
        <taxon>Pezizomycotina</taxon>
        <taxon>Dothideomycetes</taxon>
        <taxon>Pleosporomycetidae</taxon>
        <taxon>Pleosporales</taxon>
        <taxon>Massarineae</taxon>
        <taxon>Didymosphaeriaceae</taxon>
        <taxon>Bimuria</taxon>
    </lineage>
</organism>
<reference evidence="2" key="1">
    <citation type="journal article" date="2020" name="Stud. Mycol.">
        <title>101 Dothideomycetes genomes: a test case for predicting lifestyles and emergence of pathogens.</title>
        <authorList>
            <person name="Haridas S."/>
            <person name="Albert R."/>
            <person name="Binder M."/>
            <person name="Bloem J."/>
            <person name="Labutti K."/>
            <person name="Salamov A."/>
            <person name="Andreopoulos B."/>
            <person name="Baker S."/>
            <person name="Barry K."/>
            <person name="Bills G."/>
            <person name="Bluhm B."/>
            <person name="Cannon C."/>
            <person name="Castanera R."/>
            <person name="Culley D."/>
            <person name="Daum C."/>
            <person name="Ezra D."/>
            <person name="Gonzalez J."/>
            <person name="Henrissat B."/>
            <person name="Kuo A."/>
            <person name="Liang C."/>
            <person name="Lipzen A."/>
            <person name="Lutzoni F."/>
            <person name="Magnuson J."/>
            <person name="Mondo S."/>
            <person name="Nolan M."/>
            <person name="Ohm R."/>
            <person name="Pangilinan J."/>
            <person name="Park H.-J."/>
            <person name="Ramirez L."/>
            <person name="Alfaro M."/>
            <person name="Sun H."/>
            <person name="Tritt A."/>
            <person name="Yoshinaga Y."/>
            <person name="Zwiers L.-H."/>
            <person name="Turgeon B."/>
            <person name="Goodwin S."/>
            <person name="Spatafora J."/>
            <person name="Crous P."/>
            <person name="Grigoriev I."/>
        </authorList>
    </citation>
    <scope>NUCLEOTIDE SEQUENCE</scope>
    <source>
        <strain evidence="2">CBS 107.79</strain>
    </source>
</reference>
<evidence type="ECO:0000313" key="2">
    <source>
        <dbReference type="EMBL" id="KAF1968230.1"/>
    </source>
</evidence>
<dbReference type="OrthoDB" id="3796133at2759"/>